<proteinExistence type="predicted"/>
<gene>
    <name evidence="2" type="ORF">DLAC_03314</name>
</gene>
<keyword evidence="1" id="KW-0812">Transmembrane</keyword>
<dbReference type="EMBL" id="LODT01000016">
    <property type="protein sequence ID" value="KYR00161.1"/>
    <property type="molecule type" value="Genomic_DNA"/>
</dbReference>
<reference evidence="2 3" key="1">
    <citation type="submission" date="2015-12" db="EMBL/GenBank/DDBJ databases">
        <title>Dictyostelia acquired genes for synthesis and detection of signals that induce cell-type specialization by lateral gene transfer from prokaryotes.</title>
        <authorList>
            <person name="Gloeckner G."/>
            <person name="Schaap P."/>
        </authorList>
    </citation>
    <scope>NUCLEOTIDE SEQUENCE [LARGE SCALE GENOMIC DNA]</scope>
    <source>
        <strain evidence="2 3">TK</strain>
    </source>
</reference>
<accession>A0A152A270</accession>
<keyword evidence="3" id="KW-1185">Reference proteome</keyword>
<feature type="transmembrane region" description="Helical" evidence="1">
    <location>
        <begin position="413"/>
        <end position="434"/>
    </location>
</feature>
<evidence type="ECO:0000256" key="1">
    <source>
        <dbReference type="SAM" id="Phobius"/>
    </source>
</evidence>
<dbReference type="InParanoid" id="A0A152A270"/>
<protein>
    <submittedName>
        <fullName evidence="2">Uncharacterized protein</fullName>
    </submittedName>
</protein>
<feature type="transmembrane region" description="Helical" evidence="1">
    <location>
        <begin position="446"/>
        <end position="464"/>
    </location>
</feature>
<keyword evidence="1" id="KW-1133">Transmembrane helix</keyword>
<dbReference type="Proteomes" id="UP000076078">
    <property type="component" value="Unassembled WGS sequence"/>
</dbReference>
<organism evidence="2 3">
    <name type="scientific">Tieghemostelium lacteum</name>
    <name type="common">Slime mold</name>
    <name type="synonym">Dictyostelium lacteum</name>
    <dbReference type="NCBI Taxonomy" id="361077"/>
    <lineage>
        <taxon>Eukaryota</taxon>
        <taxon>Amoebozoa</taxon>
        <taxon>Evosea</taxon>
        <taxon>Eumycetozoa</taxon>
        <taxon>Dictyostelia</taxon>
        <taxon>Dictyosteliales</taxon>
        <taxon>Raperosteliaceae</taxon>
        <taxon>Tieghemostelium</taxon>
    </lineage>
</organism>
<keyword evidence="1" id="KW-0472">Membrane</keyword>
<feature type="transmembrane region" description="Helical" evidence="1">
    <location>
        <begin position="386"/>
        <end position="407"/>
    </location>
</feature>
<feature type="transmembrane region" description="Helical" evidence="1">
    <location>
        <begin position="484"/>
        <end position="511"/>
    </location>
</feature>
<evidence type="ECO:0000313" key="3">
    <source>
        <dbReference type="Proteomes" id="UP000076078"/>
    </source>
</evidence>
<evidence type="ECO:0000313" key="2">
    <source>
        <dbReference type="EMBL" id="KYR00161.1"/>
    </source>
</evidence>
<feature type="transmembrane region" description="Helical" evidence="1">
    <location>
        <begin position="353"/>
        <end position="374"/>
    </location>
</feature>
<dbReference type="AlphaFoldDB" id="A0A152A270"/>
<sequence length="595" mass="68276">MEELKALNNLLQKNELKDDQNEFNYNMINHEWYDGLSVDEFLDIPFYDKATGANFYKDDIEECMQTILNFYSDDKTLKLIGKERPKSLTTDQLKIVNKNKDFPAFLAIYSKLIVANSLANGKNKERAFRLNSKAINRVMSGDNGKNNYPELFKQFTHEVTRFFNLKNDLVRKYVNGGENFLFNLFTTLSSKSCIMKYANMIVNCDSDKERSMFTNRLTELIDMVEPTGELSKQFLLDVSFYSWANLHNAIDRTKFIHNITEEIIKQIIQGIKKSLDKFKDYKQLLADLASSRVNYIAQMAEFISNLLVKFPNLVQNRSMHYKVAEEAIRLIDSSGVITRLSGDQVKKNFIRQAYGHLVSMAFITVGGAALFFAIKSWDKLNVFNKAFLITNAFLLFCDVVQFSYKTIFLLAKWFPKCVVFTKMASVLAKAFATSFGKTIINVAAKVVKGICVVLNVAIILYMTWELFNSGPHTTVQWIAGVTEIIANIVLFACLLTCNPVLIVCGFVFFIFATLFKLIAFWESDPFDDFLDTLPEEFLTGYQDYRDKCVAWAIKKAKSGKDKIDDVEMKSLRVIGQMNRQNGELIFELRKIGIYI</sequence>
<name>A0A152A270_TIELA</name>
<comment type="caution">
    <text evidence="2">The sequence shown here is derived from an EMBL/GenBank/DDBJ whole genome shotgun (WGS) entry which is preliminary data.</text>
</comment>